<gene>
    <name evidence="1" type="ORF">MM817_02097</name>
</gene>
<keyword evidence="2" id="KW-1185">Reference proteome</keyword>
<sequence length="82" mass="9679">MSLDAELFILSYAKIETALLFTPQNERYISAKREIEKKLEQEYHITQLQVMARSVDLYTVAYKEQDEQKIISFPADEVEDFD</sequence>
<proteinExistence type="predicted"/>
<accession>A0A9X2AF83</accession>
<dbReference type="Proteomes" id="UP001139263">
    <property type="component" value="Unassembled WGS sequence"/>
</dbReference>
<name>A0A9X2AF83_9BACL</name>
<reference evidence="1" key="1">
    <citation type="submission" date="2022-03" db="EMBL/GenBank/DDBJ databases">
        <title>Draft Genome Sequence of Firmicute Strain S0AB, a Heterotrophic Iron/Sulfur-Oxidizing Extreme Acidophile.</title>
        <authorList>
            <person name="Vergara E."/>
            <person name="Pakostova E."/>
            <person name="Johnson D.B."/>
            <person name="Holmes D.S."/>
        </authorList>
    </citation>
    <scope>NUCLEOTIDE SEQUENCE</scope>
    <source>
        <strain evidence="1">S0AB</strain>
    </source>
</reference>
<dbReference type="RefSeq" id="WP_241714578.1">
    <property type="nucleotide sequence ID" value="NZ_JALBUF010000006.1"/>
</dbReference>
<comment type="caution">
    <text evidence="1">The sequence shown here is derived from an EMBL/GenBank/DDBJ whole genome shotgun (WGS) entry which is preliminary data.</text>
</comment>
<organism evidence="1 2">
    <name type="scientific">Sulfoacidibacillus ferrooxidans</name>
    <dbReference type="NCBI Taxonomy" id="2005001"/>
    <lineage>
        <taxon>Bacteria</taxon>
        <taxon>Bacillati</taxon>
        <taxon>Bacillota</taxon>
        <taxon>Bacilli</taxon>
        <taxon>Bacillales</taxon>
        <taxon>Alicyclobacillaceae</taxon>
        <taxon>Sulfoacidibacillus</taxon>
    </lineage>
</organism>
<protein>
    <submittedName>
        <fullName evidence="1">Uncharacterized protein</fullName>
    </submittedName>
</protein>
<evidence type="ECO:0000313" key="1">
    <source>
        <dbReference type="EMBL" id="MCI0183806.1"/>
    </source>
</evidence>
<dbReference type="AlphaFoldDB" id="A0A9X2AF83"/>
<evidence type="ECO:0000313" key="2">
    <source>
        <dbReference type="Proteomes" id="UP001139263"/>
    </source>
</evidence>
<dbReference type="EMBL" id="JALBUF010000006">
    <property type="protein sequence ID" value="MCI0183806.1"/>
    <property type="molecule type" value="Genomic_DNA"/>
</dbReference>